<accession>A0A483CQM4</accession>
<name>A0A483CQM4_9EURY</name>
<dbReference type="OrthoDB" id="4907at2157"/>
<organism evidence="2 3">
    <name type="scientific">Methanofollis fontis</name>
    <dbReference type="NCBI Taxonomy" id="2052832"/>
    <lineage>
        <taxon>Archaea</taxon>
        <taxon>Methanobacteriati</taxon>
        <taxon>Methanobacteriota</taxon>
        <taxon>Stenosarchaea group</taxon>
        <taxon>Methanomicrobia</taxon>
        <taxon>Methanomicrobiales</taxon>
        <taxon>Methanomicrobiaceae</taxon>
        <taxon>Methanofollis</taxon>
    </lineage>
</organism>
<gene>
    <name evidence="2" type="ORF">CUJ86_11470</name>
</gene>
<comment type="caution">
    <text evidence="2">The sequence shown here is derived from an EMBL/GenBank/DDBJ whole genome shotgun (WGS) entry which is preliminary data.</text>
</comment>
<dbReference type="EMBL" id="PGCL01000009">
    <property type="protein sequence ID" value="TAJ43254.1"/>
    <property type="molecule type" value="Genomic_DNA"/>
</dbReference>
<dbReference type="InterPro" id="IPR050177">
    <property type="entry name" value="Lipid_A_modif_metabolic_enz"/>
</dbReference>
<reference evidence="2 3" key="1">
    <citation type="submission" date="2017-11" db="EMBL/GenBank/DDBJ databases">
        <title>Isolation and Characterization of Methanofollis Species from Methane Seep Offshore SW Taiwan.</title>
        <authorList>
            <person name="Teng N.-H."/>
            <person name="Lai M.-C."/>
            <person name="Chen S.-C."/>
        </authorList>
    </citation>
    <scope>NUCLEOTIDE SEQUENCE [LARGE SCALE GENOMIC DNA]</scope>
    <source>
        <strain evidence="2 3">FWC-SCC2</strain>
    </source>
</reference>
<evidence type="ECO:0000313" key="2">
    <source>
        <dbReference type="EMBL" id="TAJ43254.1"/>
    </source>
</evidence>
<dbReference type="PANTHER" id="PTHR43245:SF13">
    <property type="entry name" value="UDP-D-APIOSE_UDP-D-XYLOSE SYNTHASE 2"/>
    <property type="match status" value="1"/>
</dbReference>
<dbReference type="PANTHER" id="PTHR43245">
    <property type="entry name" value="BIFUNCTIONAL POLYMYXIN RESISTANCE PROTEIN ARNA"/>
    <property type="match status" value="1"/>
</dbReference>
<dbReference type="InterPro" id="IPR036291">
    <property type="entry name" value="NAD(P)-bd_dom_sf"/>
</dbReference>
<proteinExistence type="predicted"/>
<feature type="domain" description="NAD-dependent epimerase/dehydratase" evidence="1">
    <location>
        <begin position="4"/>
        <end position="234"/>
    </location>
</feature>
<dbReference type="Gene3D" id="3.90.25.10">
    <property type="entry name" value="UDP-galactose 4-epimerase, domain 1"/>
    <property type="match status" value="1"/>
</dbReference>
<dbReference type="CDD" id="cd05256">
    <property type="entry name" value="UDP_AE_SDR_e"/>
    <property type="match status" value="1"/>
</dbReference>
<dbReference type="SUPFAM" id="SSF51735">
    <property type="entry name" value="NAD(P)-binding Rossmann-fold domains"/>
    <property type="match status" value="1"/>
</dbReference>
<protein>
    <submittedName>
        <fullName evidence="2">GDP-mannose 4,6-dehydratase</fullName>
    </submittedName>
</protein>
<dbReference type="Proteomes" id="UP000292580">
    <property type="component" value="Unassembled WGS sequence"/>
</dbReference>
<dbReference type="Pfam" id="PF01370">
    <property type="entry name" value="Epimerase"/>
    <property type="match status" value="1"/>
</dbReference>
<evidence type="ECO:0000313" key="3">
    <source>
        <dbReference type="Proteomes" id="UP000292580"/>
    </source>
</evidence>
<dbReference type="Gene3D" id="3.40.50.720">
    <property type="entry name" value="NAD(P)-binding Rossmann-like Domain"/>
    <property type="match status" value="1"/>
</dbReference>
<keyword evidence="3" id="KW-1185">Reference proteome</keyword>
<dbReference type="AlphaFoldDB" id="A0A483CQM4"/>
<dbReference type="InterPro" id="IPR001509">
    <property type="entry name" value="Epimerase_deHydtase"/>
</dbReference>
<evidence type="ECO:0000259" key="1">
    <source>
        <dbReference type="Pfam" id="PF01370"/>
    </source>
</evidence>
<sequence length="305" mass="32848">MRYIVTGGAGFIGSHIAEALFAEHEVIIIDDLSAGHRQNLDGIPCEFVEGSVTDLDLLQEAFKGADGVFHQAAIASVPRSVEEPLTTHAANLTGTLNVLIAARDCGLKKVVMASTAAIYGEDPALPKTEEMPPHLCSPYAAQKLAGEHYASVFTRLYGLSTVCLRYFNVFGPRQDPSSQYSGVISIFADRILQGQPITIFGDGGQTRDFVFVKDVVQANLMAMESGAGGVFNIARGEQTDLNTLAATMMRATGEEVEVRYGPVRAGDVRHSLADVTKAKEVLGWEARWGIEEGLRETMAWAAGDR</sequence>
<dbReference type="RefSeq" id="WP_130647714.1">
    <property type="nucleotide sequence ID" value="NZ_PGCL01000009.1"/>
</dbReference>